<keyword evidence="4" id="KW-1185">Reference proteome</keyword>
<dbReference type="NCBIfam" id="TIGR00229">
    <property type="entry name" value="sensory_box"/>
    <property type="match status" value="2"/>
</dbReference>
<dbReference type="InterPro" id="IPR000014">
    <property type="entry name" value="PAS"/>
</dbReference>
<dbReference type="Gene3D" id="1.10.10.10">
    <property type="entry name" value="Winged helix-like DNA-binding domain superfamily/Winged helix DNA-binding domain"/>
    <property type="match status" value="1"/>
</dbReference>
<evidence type="ECO:0000313" key="3">
    <source>
        <dbReference type="EMBL" id="PWR71493.1"/>
    </source>
</evidence>
<organism evidence="3 4">
    <name type="scientific">Methanospirillum lacunae</name>
    <dbReference type="NCBI Taxonomy" id="668570"/>
    <lineage>
        <taxon>Archaea</taxon>
        <taxon>Methanobacteriati</taxon>
        <taxon>Methanobacteriota</taxon>
        <taxon>Stenosarchaea group</taxon>
        <taxon>Methanomicrobia</taxon>
        <taxon>Methanomicrobiales</taxon>
        <taxon>Methanospirillaceae</taxon>
        <taxon>Methanospirillum</taxon>
    </lineage>
</organism>
<dbReference type="InterPro" id="IPR005471">
    <property type="entry name" value="Tscrpt_reg_IclR_N"/>
</dbReference>
<name>A0A2V2N887_9EURY</name>
<dbReference type="InterPro" id="IPR035965">
    <property type="entry name" value="PAS-like_dom_sf"/>
</dbReference>
<feature type="domain" description="PAS" evidence="1">
    <location>
        <begin position="354"/>
        <end position="392"/>
    </location>
</feature>
<dbReference type="PROSITE" id="PS50112">
    <property type="entry name" value="PAS"/>
    <property type="match status" value="1"/>
</dbReference>
<dbReference type="Gene3D" id="3.30.450.20">
    <property type="entry name" value="PAS domain"/>
    <property type="match status" value="2"/>
</dbReference>
<dbReference type="GeneID" id="97550360"/>
<gene>
    <name evidence="3" type="ORF">DK846_11570</name>
</gene>
<dbReference type="Pfam" id="PF13426">
    <property type="entry name" value="PAS_9"/>
    <property type="match status" value="1"/>
</dbReference>
<dbReference type="SUPFAM" id="SSF55785">
    <property type="entry name" value="PYP-like sensor domain (PAS domain)"/>
    <property type="match status" value="2"/>
</dbReference>
<dbReference type="Proteomes" id="UP000245657">
    <property type="component" value="Unassembled WGS sequence"/>
</dbReference>
<evidence type="ECO:0000313" key="4">
    <source>
        <dbReference type="Proteomes" id="UP000245657"/>
    </source>
</evidence>
<evidence type="ECO:0000259" key="2">
    <source>
        <dbReference type="PROSITE" id="PS50113"/>
    </source>
</evidence>
<dbReference type="InterPro" id="IPR052155">
    <property type="entry name" value="Biofilm_reg_signaling"/>
</dbReference>
<dbReference type="GO" id="GO:0006355">
    <property type="term" value="P:regulation of DNA-templated transcription"/>
    <property type="evidence" value="ECO:0007669"/>
    <property type="project" value="InterPro"/>
</dbReference>
<proteinExistence type="predicted"/>
<dbReference type="SUPFAM" id="SSF46785">
    <property type="entry name" value="Winged helix' DNA-binding domain"/>
    <property type="match status" value="1"/>
</dbReference>
<dbReference type="SMART" id="SM00091">
    <property type="entry name" value="PAS"/>
    <property type="match status" value="2"/>
</dbReference>
<dbReference type="CDD" id="cd00130">
    <property type="entry name" value="PAS"/>
    <property type="match status" value="2"/>
</dbReference>
<protein>
    <recommendedName>
        <fullName evidence="5">Histidine kinase</fullName>
    </recommendedName>
</protein>
<dbReference type="PANTHER" id="PTHR44757:SF2">
    <property type="entry name" value="BIOFILM ARCHITECTURE MAINTENANCE PROTEIN MBAA"/>
    <property type="match status" value="1"/>
</dbReference>
<dbReference type="InterPro" id="IPR013656">
    <property type="entry name" value="PAS_4"/>
</dbReference>
<dbReference type="PROSITE" id="PS50113">
    <property type="entry name" value="PAC"/>
    <property type="match status" value="1"/>
</dbReference>
<dbReference type="Pfam" id="PF09339">
    <property type="entry name" value="HTH_IclR"/>
    <property type="match status" value="1"/>
</dbReference>
<dbReference type="PANTHER" id="PTHR44757">
    <property type="entry name" value="DIGUANYLATE CYCLASE DGCP"/>
    <property type="match status" value="1"/>
</dbReference>
<dbReference type="EMBL" id="QGMY01000008">
    <property type="protein sequence ID" value="PWR71493.1"/>
    <property type="molecule type" value="Genomic_DNA"/>
</dbReference>
<feature type="domain" description="PAC" evidence="2">
    <location>
        <begin position="262"/>
        <end position="314"/>
    </location>
</feature>
<dbReference type="GO" id="GO:0003677">
    <property type="term" value="F:DNA binding"/>
    <property type="evidence" value="ECO:0007669"/>
    <property type="project" value="InterPro"/>
</dbReference>
<dbReference type="RefSeq" id="WP_109969111.1">
    <property type="nucleotide sequence ID" value="NZ_CP176093.1"/>
</dbReference>
<evidence type="ECO:0000259" key="1">
    <source>
        <dbReference type="PROSITE" id="PS50112"/>
    </source>
</evidence>
<sequence>MIGDLEELRRIKEQLAEHPRGMSITDISQVLGIHRTTVAKYLDGLQMKGEVDLRIVSTAKVYHLSNRIPSSALAVCTRDPYILITCRMVVGAIRNGFCEIIGLSDDPTGKQITDPSLSLLMQNDMIFRVKRAVQGQKDNLDLTIRVRSIDRWLDISIIPVVCDDGRPGCAIILKDETRMKEALHQAEIYRKEAETLSADQNEFIFRSRPDGILTYVNNAFCRRMERERNELVGFPYEPVISHEDLERLTRLRADLTPKNSIAKIAFKTIQADGMVAWEEWQYRGIFTSDGILGSIQAIGTDISERKHLEEQLQIYHANFEAVIKQRTREMRAANQDLMAEMTRREKLERELLIIRFVFDQASDSILLFDRTGAVYRANETACKLLGYSLEEIQQITVFDINPEISTEIWQTMWEIQREEEETFRVRSVHRRHDGEIIPVEISRKFIIAGPLSLFCSIAREIVG</sequence>
<dbReference type="OrthoDB" id="116341at2157"/>
<evidence type="ECO:0008006" key="5">
    <source>
        <dbReference type="Google" id="ProtNLM"/>
    </source>
</evidence>
<dbReference type="Pfam" id="PF08448">
    <property type="entry name" value="PAS_4"/>
    <property type="match status" value="1"/>
</dbReference>
<comment type="caution">
    <text evidence="3">The sequence shown here is derived from an EMBL/GenBank/DDBJ whole genome shotgun (WGS) entry which is preliminary data.</text>
</comment>
<dbReference type="AlphaFoldDB" id="A0A2V2N887"/>
<reference evidence="3 4" key="1">
    <citation type="submission" date="2018-05" db="EMBL/GenBank/DDBJ databases">
        <title>Draft genome of Methanospirillum lacunae Ki8-1.</title>
        <authorList>
            <person name="Dueholm M.S."/>
            <person name="Nielsen P.H."/>
            <person name="Bakmann L.F."/>
            <person name="Otzen D.E."/>
        </authorList>
    </citation>
    <scope>NUCLEOTIDE SEQUENCE [LARGE SCALE GENOMIC DNA]</scope>
    <source>
        <strain evidence="3 4">Ki8-1</strain>
    </source>
</reference>
<dbReference type="InterPro" id="IPR036390">
    <property type="entry name" value="WH_DNA-bd_sf"/>
</dbReference>
<accession>A0A2V2N887</accession>
<dbReference type="InterPro" id="IPR036388">
    <property type="entry name" value="WH-like_DNA-bd_sf"/>
</dbReference>
<dbReference type="InterPro" id="IPR000700">
    <property type="entry name" value="PAS-assoc_C"/>
</dbReference>